<name>A0A1I5CX47_9ACTN</name>
<feature type="region of interest" description="Disordered" evidence="1">
    <location>
        <begin position="349"/>
        <end position="378"/>
    </location>
</feature>
<evidence type="ECO:0000256" key="1">
    <source>
        <dbReference type="SAM" id="MobiDB-lite"/>
    </source>
</evidence>
<organism evidence="2 3">
    <name type="scientific">Geodermatophilus obscurus</name>
    <dbReference type="NCBI Taxonomy" id="1861"/>
    <lineage>
        <taxon>Bacteria</taxon>
        <taxon>Bacillati</taxon>
        <taxon>Actinomycetota</taxon>
        <taxon>Actinomycetes</taxon>
        <taxon>Geodermatophilales</taxon>
        <taxon>Geodermatophilaceae</taxon>
        <taxon>Geodermatophilus</taxon>
    </lineage>
</organism>
<feature type="compositionally biased region" description="Basic residues" evidence="1">
    <location>
        <begin position="367"/>
        <end position="378"/>
    </location>
</feature>
<sequence>MSAAFRVTHEHGRRVVVAVEGDGVGQGSGRVAVATYDLGSAVPALEAPKPYLHPLRTLSGALVSAYRPHDHRWHKGLQMTVSHLDDQNFWGGYSYRHGEGYVPVDNVGRMRHDGFAAIRAGDAEVCLVEELTWVTAAGEDWISERRELRWHGLDVERGTWTLDFATELRNVRGADLHVGSPTTHGRPDAGYTGFFWRGPRGFTGGEVLLADPGAPAEPMGASSPWPADTGQHDEVDGGATLLFFAGTSSAPVPLRWFVRREPFPAVNPSPAFSEEVTVAPGDSLGLRHRVVVADRPWDRAEVEAFVAEHALRAGAAAARGRGADRLVGLSVGNRGRAARRVAAPAPVLLGGLRRGRRSRSAADPRPGRRRRGGAARRG</sequence>
<accession>A0A1I5CX47</accession>
<dbReference type="InterPro" id="IPR029475">
    <property type="entry name" value="DUF6807"/>
</dbReference>
<dbReference type="EMBL" id="FOWE01000001">
    <property type="protein sequence ID" value="SFN91513.1"/>
    <property type="molecule type" value="Genomic_DNA"/>
</dbReference>
<dbReference type="RefSeq" id="WP_075011985.1">
    <property type="nucleotide sequence ID" value="NZ_FOWE01000001.1"/>
</dbReference>
<dbReference type="Proteomes" id="UP000183642">
    <property type="component" value="Unassembled WGS sequence"/>
</dbReference>
<keyword evidence="3" id="KW-1185">Reference proteome</keyword>
<dbReference type="AlphaFoldDB" id="A0A1I5CX47"/>
<proteinExistence type="predicted"/>
<evidence type="ECO:0000313" key="2">
    <source>
        <dbReference type="EMBL" id="SFN91513.1"/>
    </source>
</evidence>
<evidence type="ECO:0000313" key="3">
    <source>
        <dbReference type="Proteomes" id="UP000183642"/>
    </source>
</evidence>
<dbReference type="Pfam" id="PF14100">
    <property type="entry name" value="DUF6807"/>
    <property type="match status" value="1"/>
</dbReference>
<protein>
    <submittedName>
        <fullName evidence="2">Methane oxygenase PmoA</fullName>
    </submittedName>
</protein>
<reference evidence="3" key="1">
    <citation type="submission" date="2016-10" db="EMBL/GenBank/DDBJ databases">
        <authorList>
            <person name="Varghese N."/>
            <person name="Submissions S."/>
        </authorList>
    </citation>
    <scope>NUCLEOTIDE SEQUENCE [LARGE SCALE GENOMIC DNA]</scope>
    <source>
        <strain evidence="3">DSM 43161</strain>
    </source>
</reference>
<gene>
    <name evidence="2" type="ORF">SAMN05660359_00614</name>
</gene>